<reference evidence="1 2" key="1">
    <citation type="submission" date="2021-03" db="EMBL/GenBank/DDBJ databases">
        <title>Enterococcal diversity collection.</title>
        <authorList>
            <person name="Gilmore M.S."/>
            <person name="Schwartzman J."/>
            <person name="Van Tyne D."/>
            <person name="Martin M."/>
            <person name="Earl A.M."/>
            <person name="Manson A.L."/>
            <person name="Straub T."/>
            <person name="Salamzade R."/>
            <person name="Saavedra J."/>
            <person name="Lebreton F."/>
            <person name="Prichula J."/>
            <person name="Schaufler K."/>
            <person name="Gaca A."/>
            <person name="Sgardioli B."/>
            <person name="Wagenaar J."/>
            <person name="Strong T."/>
        </authorList>
    </citation>
    <scope>NUCLEOTIDE SEQUENCE [LARGE SCALE GENOMIC DNA]</scope>
    <source>
        <strain evidence="1 2">669A</strain>
    </source>
</reference>
<dbReference type="InterPro" id="IPR007344">
    <property type="entry name" value="GrpB/CoaE"/>
</dbReference>
<accession>A0ABS3LC98</accession>
<evidence type="ECO:0000313" key="1">
    <source>
        <dbReference type="EMBL" id="MBO1307257.1"/>
    </source>
</evidence>
<dbReference type="PANTHER" id="PTHR34822:SF1">
    <property type="entry name" value="GRPB FAMILY PROTEIN"/>
    <property type="match status" value="1"/>
</dbReference>
<sequence>MKKKLTEMSLGELWQLFPIELRESRSEWWNDYQEIADKLNSWLPEEAVVRIAHIGSTAIKGIKAKNIVDVLVEFTSETNLESMAQILESNGCIIMSVSETRISLNRGYTPEGFAEKVYHIHLRFAGDNDELYFRDYLNQFPELAKEYEALKEKLAIDFKYDRDQYTLQKSSFVEEMTKKAKALYGVRY</sequence>
<dbReference type="EMBL" id="JAFREM010000021">
    <property type="protein sequence ID" value="MBO1307257.1"/>
    <property type="molecule type" value="Genomic_DNA"/>
</dbReference>
<evidence type="ECO:0000313" key="2">
    <source>
        <dbReference type="Proteomes" id="UP000664601"/>
    </source>
</evidence>
<gene>
    <name evidence="1" type="ORF">JZO70_13855</name>
</gene>
<dbReference type="SUPFAM" id="SSF81301">
    <property type="entry name" value="Nucleotidyltransferase"/>
    <property type="match status" value="1"/>
</dbReference>
<organism evidence="1 2">
    <name type="scientific">Candidatus Enterococcus moelleringii</name>
    <dbReference type="NCBI Taxonomy" id="2815325"/>
    <lineage>
        <taxon>Bacteria</taxon>
        <taxon>Bacillati</taxon>
        <taxon>Bacillota</taxon>
        <taxon>Bacilli</taxon>
        <taxon>Lactobacillales</taxon>
        <taxon>Enterococcaceae</taxon>
        <taxon>Enterococcus</taxon>
    </lineage>
</organism>
<dbReference type="RefSeq" id="WP_207674184.1">
    <property type="nucleotide sequence ID" value="NZ_JAFREM010000021.1"/>
</dbReference>
<dbReference type="Proteomes" id="UP000664601">
    <property type="component" value="Unassembled WGS sequence"/>
</dbReference>
<proteinExistence type="predicted"/>
<protein>
    <submittedName>
        <fullName evidence="1">GrpB family protein</fullName>
    </submittedName>
</protein>
<dbReference type="InterPro" id="IPR043519">
    <property type="entry name" value="NT_sf"/>
</dbReference>
<dbReference type="Gene3D" id="3.30.460.10">
    <property type="entry name" value="Beta Polymerase, domain 2"/>
    <property type="match status" value="1"/>
</dbReference>
<dbReference type="PANTHER" id="PTHR34822">
    <property type="entry name" value="GRPB DOMAIN PROTEIN (AFU_ORTHOLOGUE AFUA_1G01530)"/>
    <property type="match status" value="1"/>
</dbReference>
<comment type="caution">
    <text evidence="1">The sequence shown here is derived from an EMBL/GenBank/DDBJ whole genome shotgun (WGS) entry which is preliminary data.</text>
</comment>
<dbReference type="Pfam" id="PF04229">
    <property type="entry name" value="GrpB"/>
    <property type="match status" value="1"/>
</dbReference>
<name>A0ABS3LC98_9ENTE</name>
<keyword evidence="2" id="KW-1185">Reference proteome</keyword>